<dbReference type="PANTHER" id="PTHR47219:SF9">
    <property type="entry name" value="GTPASE ACTIVATING PROTEIN AND CENTROSOME-ASSOCIATED, ISOFORM B"/>
    <property type="match status" value="1"/>
</dbReference>
<protein>
    <recommendedName>
        <fullName evidence="1">Rab-GAP TBC domain-containing protein</fullName>
    </recommendedName>
</protein>
<dbReference type="PANTHER" id="PTHR47219">
    <property type="entry name" value="RAB GTPASE-ACTIVATING PROTEIN 1-LIKE"/>
    <property type="match status" value="1"/>
</dbReference>
<evidence type="ECO:0000259" key="1">
    <source>
        <dbReference type="PROSITE" id="PS50086"/>
    </source>
</evidence>
<dbReference type="Gene3D" id="1.10.8.270">
    <property type="entry name" value="putative rabgap domain of human tbc1 domain family member 14 like domains"/>
    <property type="match status" value="1"/>
</dbReference>
<proteinExistence type="predicted"/>
<dbReference type="GO" id="GO:0031267">
    <property type="term" value="F:small GTPase binding"/>
    <property type="evidence" value="ECO:0007669"/>
    <property type="project" value="TreeGrafter"/>
</dbReference>
<gene>
    <name evidence="2" type="ORF">CROQUDRAFT_45957</name>
</gene>
<dbReference type="Gene3D" id="1.10.472.80">
    <property type="entry name" value="Ypt/Rab-GAP domain of gyp1p, domain 3"/>
    <property type="match status" value="1"/>
</dbReference>
<dbReference type="Pfam" id="PF00566">
    <property type="entry name" value="RabGAP-TBC"/>
    <property type="match status" value="1"/>
</dbReference>
<keyword evidence="3" id="KW-1185">Reference proteome</keyword>
<organism evidence="2 3">
    <name type="scientific">Cronartium quercuum f. sp. fusiforme G11</name>
    <dbReference type="NCBI Taxonomy" id="708437"/>
    <lineage>
        <taxon>Eukaryota</taxon>
        <taxon>Fungi</taxon>
        <taxon>Dikarya</taxon>
        <taxon>Basidiomycota</taxon>
        <taxon>Pucciniomycotina</taxon>
        <taxon>Pucciniomycetes</taxon>
        <taxon>Pucciniales</taxon>
        <taxon>Coleosporiaceae</taxon>
        <taxon>Cronartium</taxon>
    </lineage>
</organism>
<feature type="domain" description="Rab-GAP TBC" evidence="1">
    <location>
        <begin position="164"/>
        <end position="360"/>
    </location>
</feature>
<dbReference type="OrthoDB" id="294251at2759"/>
<reference evidence="2" key="1">
    <citation type="submission" date="2013-11" db="EMBL/GenBank/DDBJ databases">
        <title>Genome sequence of the fusiform rust pathogen reveals effectors for host alternation and coevolution with pine.</title>
        <authorList>
            <consortium name="DOE Joint Genome Institute"/>
            <person name="Smith K."/>
            <person name="Pendleton A."/>
            <person name="Kubisiak T."/>
            <person name="Anderson C."/>
            <person name="Salamov A."/>
            <person name="Aerts A."/>
            <person name="Riley R."/>
            <person name="Clum A."/>
            <person name="Lindquist E."/>
            <person name="Ence D."/>
            <person name="Campbell M."/>
            <person name="Kronenberg Z."/>
            <person name="Feau N."/>
            <person name="Dhillon B."/>
            <person name="Hamelin R."/>
            <person name="Burleigh J."/>
            <person name="Smith J."/>
            <person name="Yandell M."/>
            <person name="Nelson C."/>
            <person name="Grigoriev I."/>
            <person name="Davis J."/>
        </authorList>
    </citation>
    <scope>NUCLEOTIDE SEQUENCE</scope>
    <source>
        <strain evidence="2">G11</strain>
    </source>
</reference>
<dbReference type="InterPro" id="IPR000195">
    <property type="entry name" value="Rab-GAP-TBC_dom"/>
</dbReference>
<accession>A0A9P6NGS8</accession>
<dbReference type="AlphaFoldDB" id="A0A9P6NGS8"/>
<dbReference type="SUPFAM" id="SSF47923">
    <property type="entry name" value="Ypt/Rab-GAP domain of gyp1p"/>
    <property type="match status" value="2"/>
</dbReference>
<dbReference type="InterPro" id="IPR035969">
    <property type="entry name" value="Rab-GAP_TBC_sf"/>
</dbReference>
<dbReference type="EMBL" id="MU167279">
    <property type="protein sequence ID" value="KAG0145317.1"/>
    <property type="molecule type" value="Genomic_DNA"/>
</dbReference>
<evidence type="ECO:0000313" key="3">
    <source>
        <dbReference type="Proteomes" id="UP000886653"/>
    </source>
</evidence>
<dbReference type="Proteomes" id="UP000886653">
    <property type="component" value="Unassembled WGS sequence"/>
</dbReference>
<dbReference type="PROSITE" id="PS50086">
    <property type="entry name" value="TBC_RABGAP"/>
    <property type="match status" value="1"/>
</dbReference>
<evidence type="ECO:0000313" key="2">
    <source>
        <dbReference type="EMBL" id="KAG0145317.1"/>
    </source>
</evidence>
<dbReference type="SMART" id="SM00164">
    <property type="entry name" value="TBC"/>
    <property type="match status" value="1"/>
</dbReference>
<dbReference type="GO" id="GO:0005096">
    <property type="term" value="F:GTPase activator activity"/>
    <property type="evidence" value="ECO:0007669"/>
    <property type="project" value="TreeGrafter"/>
</dbReference>
<comment type="caution">
    <text evidence="2">The sequence shown here is derived from an EMBL/GenBank/DDBJ whole genome shotgun (WGS) entry which is preliminary data.</text>
</comment>
<dbReference type="InterPro" id="IPR050302">
    <property type="entry name" value="Rab_GAP_TBC_domain"/>
</dbReference>
<dbReference type="FunFam" id="1.10.8.270:FF:000023">
    <property type="entry name" value="TBC domain-containing protein C1778.09"/>
    <property type="match status" value="1"/>
</dbReference>
<sequence length="444" mass="50780">MVAFSTLSPEDQATALHVRKVYAHLEQVGVPGDGFADGIERTREHRRLSTNPHTQQSIDLTEPELAVLRCADRYGFFKNPGSERLIPLNPRTFFPSTISKPNPEVNSITHQSSKEHEIEANRISKWTEMLEGDKRDEGSNIISYKLSDEWESQRERFSKRCYKGIPDRWRRAAWDLLIKDYGIRNQVGKWESVEALFEKFEEDAMLPSDQDVQIDLDVPRTINGHVFFHTRYGRGQRALFQVLHAFGMYCETCGYCQGMGPIAATLLNYFDAQMAYVCMVRLHDWYNLHTIFAPGFPGMVECFYVQERVIEYLLPDVHNTFTAQMISTSSYATKWYITLFANTVPFEAQLRLWDVLFLDGIDVLILASVAIVYALRGQLGPGNDFEMILSKLGGRFELGEGGAIGWIRSIRKLGRRKDLRSIMSSARVKWKGFVKDGSASKMVT</sequence>
<name>A0A9P6NGS8_9BASI</name>